<comment type="caution">
    <text evidence="1">The sequence shown here is derived from an EMBL/GenBank/DDBJ whole genome shotgun (WGS) entry which is preliminary data.</text>
</comment>
<dbReference type="EMBL" id="JAKOGI010001854">
    <property type="protein sequence ID" value="KAJ8423821.1"/>
    <property type="molecule type" value="Genomic_DNA"/>
</dbReference>
<gene>
    <name evidence="1" type="ORF">Cgig2_017384</name>
</gene>
<dbReference type="AlphaFoldDB" id="A0A9Q1GN67"/>
<evidence type="ECO:0000313" key="2">
    <source>
        <dbReference type="Proteomes" id="UP001153076"/>
    </source>
</evidence>
<keyword evidence="2" id="KW-1185">Reference proteome</keyword>
<evidence type="ECO:0000313" key="1">
    <source>
        <dbReference type="EMBL" id="KAJ8423821.1"/>
    </source>
</evidence>
<protein>
    <submittedName>
        <fullName evidence="1">Uncharacterized protein</fullName>
    </submittedName>
</protein>
<dbReference type="Proteomes" id="UP001153076">
    <property type="component" value="Unassembled WGS sequence"/>
</dbReference>
<reference evidence="1" key="1">
    <citation type="submission" date="2022-04" db="EMBL/GenBank/DDBJ databases">
        <title>Carnegiea gigantea Genome sequencing and assembly v2.</title>
        <authorList>
            <person name="Copetti D."/>
            <person name="Sanderson M.J."/>
            <person name="Burquez A."/>
            <person name="Wojciechowski M.F."/>
        </authorList>
    </citation>
    <scope>NUCLEOTIDE SEQUENCE</scope>
    <source>
        <strain evidence="1">SGP5-SGP5p</strain>
        <tissue evidence="1">Aerial part</tissue>
    </source>
</reference>
<sequence length="252" mass="28753">MLGTHISPFVMAFPPFYDTREMADYVRESLIWRWRRATCLPHPLPEDYHILCPRFSLLEAEGAAADFELPEMVQAIFYAMLNEAVELGVLCGFMAEGLKSALWAVEYVRDHFRWALRDPSAPGPRSLPSDYHGLCLHFNLGVATRYAHDSNTPEMVQIIFYAMVIDDTAELGLSRRLAMDCMMWAMRKLDWGPMEAWLGDNNQRLRRAQGSHPANPLANPVLAGNPSKGRITSFPTFWDTVQAAEYNRDNLR</sequence>
<organism evidence="1 2">
    <name type="scientific">Carnegiea gigantea</name>
    <dbReference type="NCBI Taxonomy" id="171969"/>
    <lineage>
        <taxon>Eukaryota</taxon>
        <taxon>Viridiplantae</taxon>
        <taxon>Streptophyta</taxon>
        <taxon>Embryophyta</taxon>
        <taxon>Tracheophyta</taxon>
        <taxon>Spermatophyta</taxon>
        <taxon>Magnoliopsida</taxon>
        <taxon>eudicotyledons</taxon>
        <taxon>Gunneridae</taxon>
        <taxon>Pentapetalae</taxon>
        <taxon>Caryophyllales</taxon>
        <taxon>Cactineae</taxon>
        <taxon>Cactaceae</taxon>
        <taxon>Cactoideae</taxon>
        <taxon>Echinocereeae</taxon>
        <taxon>Carnegiea</taxon>
    </lineage>
</organism>
<proteinExistence type="predicted"/>
<name>A0A9Q1GN67_9CARY</name>
<accession>A0A9Q1GN67</accession>